<dbReference type="GO" id="GO:0008270">
    <property type="term" value="F:zinc ion binding"/>
    <property type="evidence" value="ECO:0007669"/>
    <property type="project" value="UniProtKB-KW"/>
</dbReference>
<dbReference type="Gene3D" id="3.30.160.60">
    <property type="entry name" value="Classic Zinc Finger"/>
    <property type="match status" value="1"/>
</dbReference>
<dbReference type="PROSITE" id="PS00518">
    <property type="entry name" value="ZF_RING_1"/>
    <property type="match status" value="1"/>
</dbReference>
<dbReference type="OrthoDB" id="9992988at2759"/>
<dbReference type="Pfam" id="PF00097">
    <property type="entry name" value="zf-C3HC4"/>
    <property type="match status" value="1"/>
</dbReference>
<dbReference type="Proteomes" id="UP000245119">
    <property type="component" value="Linkage Group LG2"/>
</dbReference>
<evidence type="ECO:0008006" key="10">
    <source>
        <dbReference type="Google" id="ProtNLM"/>
    </source>
</evidence>
<evidence type="ECO:0000256" key="1">
    <source>
        <dbReference type="ARBA" id="ARBA00022723"/>
    </source>
</evidence>
<dbReference type="InterPro" id="IPR018957">
    <property type="entry name" value="Znf_C3HC4_RING-type"/>
</dbReference>
<dbReference type="SMART" id="SM00184">
    <property type="entry name" value="RING"/>
    <property type="match status" value="1"/>
</dbReference>
<evidence type="ECO:0000259" key="7">
    <source>
        <dbReference type="PROSITE" id="PS50119"/>
    </source>
</evidence>
<evidence type="ECO:0000256" key="5">
    <source>
        <dbReference type="SAM" id="Coils"/>
    </source>
</evidence>
<dbReference type="GO" id="GO:0005654">
    <property type="term" value="C:nucleoplasm"/>
    <property type="evidence" value="ECO:0007669"/>
    <property type="project" value="TreeGrafter"/>
</dbReference>
<evidence type="ECO:0000256" key="3">
    <source>
        <dbReference type="ARBA" id="ARBA00022833"/>
    </source>
</evidence>
<organism evidence="8 9">
    <name type="scientific">Pomacea canaliculata</name>
    <name type="common">Golden apple snail</name>
    <dbReference type="NCBI Taxonomy" id="400727"/>
    <lineage>
        <taxon>Eukaryota</taxon>
        <taxon>Metazoa</taxon>
        <taxon>Spiralia</taxon>
        <taxon>Lophotrochozoa</taxon>
        <taxon>Mollusca</taxon>
        <taxon>Gastropoda</taxon>
        <taxon>Caenogastropoda</taxon>
        <taxon>Architaenioglossa</taxon>
        <taxon>Ampullarioidea</taxon>
        <taxon>Ampullariidae</taxon>
        <taxon>Pomacea</taxon>
    </lineage>
</organism>
<dbReference type="InterPro" id="IPR000315">
    <property type="entry name" value="Znf_B-box"/>
</dbReference>
<evidence type="ECO:0000256" key="2">
    <source>
        <dbReference type="ARBA" id="ARBA00022771"/>
    </source>
</evidence>
<evidence type="ECO:0000313" key="9">
    <source>
        <dbReference type="Proteomes" id="UP000245119"/>
    </source>
</evidence>
<dbReference type="InterPro" id="IPR001841">
    <property type="entry name" value="Znf_RING"/>
</dbReference>
<dbReference type="PANTHER" id="PTHR25462:SF305">
    <property type="entry name" value="RING-TYPE DOMAIN-CONTAINING PROTEIN"/>
    <property type="match status" value="1"/>
</dbReference>
<accession>A0A2T7PTU9</accession>
<keyword evidence="1" id="KW-0479">Metal-binding</keyword>
<feature type="domain" description="B box-type" evidence="7">
    <location>
        <begin position="147"/>
        <end position="191"/>
    </location>
</feature>
<dbReference type="SUPFAM" id="SSF57845">
    <property type="entry name" value="B-box zinc-binding domain"/>
    <property type="match status" value="1"/>
</dbReference>
<reference evidence="8 9" key="1">
    <citation type="submission" date="2018-04" db="EMBL/GenBank/DDBJ databases">
        <title>The genome of golden apple snail Pomacea canaliculata provides insight into stress tolerance and invasive adaptation.</title>
        <authorList>
            <person name="Liu C."/>
            <person name="Liu B."/>
            <person name="Ren Y."/>
            <person name="Zhang Y."/>
            <person name="Wang H."/>
            <person name="Li S."/>
            <person name="Jiang F."/>
            <person name="Yin L."/>
            <person name="Zhang G."/>
            <person name="Qian W."/>
            <person name="Fan W."/>
        </authorList>
    </citation>
    <scope>NUCLEOTIDE SEQUENCE [LARGE SCALE GENOMIC DNA]</scope>
    <source>
        <strain evidence="8">SZHN2017</strain>
        <tissue evidence="8">Muscle</tissue>
    </source>
</reference>
<dbReference type="PROSITE" id="PS50089">
    <property type="entry name" value="ZF_RING_2"/>
    <property type="match status" value="1"/>
</dbReference>
<dbReference type="CDD" id="cd19757">
    <property type="entry name" value="Bbox1"/>
    <property type="match status" value="1"/>
</dbReference>
<dbReference type="AlphaFoldDB" id="A0A2T7PTU9"/>
<keyword evidence="5" id="KW-0175">Coiled coil</keyword>
<dbReference type="InterPro" id="IPR013083">
    <property type="entry name" value="Znf_RING/FYVE/PHD"/>
</dbReference>
<evidence type="ECO:0000313" key="8">
    <source>
        <dbReference type="EMBL" id="PVD36807.1"/>
    </source>
</evidence>
<dbReference type="SUPFAM" id="SSF57850">
    <property type="entry name" value="RING/U-box"/>
    <property type="match status" value="1"/>
</dbReference>
<dbReference type="SMART" id="SM00336">
    <property type="entry name" value="BBOX"/>
    <property type="match status" value="2"/>
</dbReference>
<evidence type="ECO:0000256" key="4">
    <source>
        <dbReference type="PROSITE-ProRule" id="PRU00024"/>
    </source>
</evidence>
<dbReference type="GO" id="GO:0061630">
    <property type="term" value="F:ubiquitin protein ligase activity"/>
    <property type="evidence" value="ECO:0007669"/>
    <property type="project" value="TreeGrafter"/>
</dbReference>
<keyword evidence="9" id="KW-1185">Reference proteome</keyword>
<feature type="domain" description="B box-type" evidence="7">
    <location>
        <begin position="90"/>
        <end position="136"/>
    </location>
</feature>
<dbReference type="EMBL" id="PZQS01000002">
    <property type="protein sequence ID" value="PVD36807.1"/>
    <property type="molecule type" value="Genomic_DNA"/>
</dbReference>
<protein>
    <recommendedName>
        <fullName evidence="10">RING-type domain-containing protein</fullName>
    </recommendedName>
</protein>
<keyword evidence="2 4" id="KW-0863">Zinc-finger</keyword>
<dbReference type="InterPro" id="IPR047153">
    <property type="entry name" value="TRIM45/56/19-like"/>
</dbReference>
<feature type="coiled-coil region" evidence="5">
    <location>
        <begin position="186"/>
        <end position="263"/>
    </location>
</feature>
<dbReference type="Gene3D" id="3.30.40.10">
    <property type="entry name" value="Zinc/RING finger domain, C3HC4 (zinc finger)"/>
    <property type="match status" value="1"/>
</dbReference>
<sequence>MAAVIPAHERECAVCTNDFTTPKILPCGHLLCRQCVISWMDSKSDAGCPLCTCPIVEHQGNSSQIAADVVDALPTDSVLEAIVESASILVKDGMCTVCEDLKAEYICIQCLEKMCPSCRKIHKKMVATRSHDVESVSTVTPERLAASRPALCADHVTEKADFFCVDHNLVICTPCFSNKHRECLDVKSLDEKMKSAEDALGLLREKLLKAEDNLKQALHNLNVRVQTADVTEQQNMALVDKTCDRLQSMVDECRKQVKKLISDSVSNFKKSLCDFKSELDKRLGKVTSHKHLVTRATTVRPRLALIHAAKTLTDRVNSLDLSDDLEAEPWVNPSLEITIYCDDVVKEIGDELMSINREIVVVEVRIDEIKKPAEKSLMLGVTSVLPIQLPVLSLHLKDYIFLREDGVCDKDTVVSFHSYSCERILSVGATGRVKKEK</sequence>
<proteinExistence type="predicted"/>
<dbReference type="InterPro" id="IPR017907">
    <property type="entry name" value="Znf_RING_CS"/>
</dbReference>
<name>A0A2T7PTU9_POMCA</name>
<gene>
    <name evidence="8" type="ORF">C0Q70_03797</name>
</gene>
<dbReference type="PANTHER" id="PTHR25462">
    <property type="entry name" value="BONUS, ISOFORM C-RELATED"/>
    <property type="match status" value="1"/>
</dbReference>
<keyword evidence="3" id="KW-0862">Zinc</keyword>
<dbReference type="PROSITE" id="PS50119">
    <property type="entry name" value="ZF_BBOX"/>
    <property type="match status" value="2"/>
</dbReference>
<comment type="caution">
    <text evidence="8">The sequence shown here is derived from an EMBL/GenBank/DDBJ whole genome shotgun (WGS) entry which is preliminary data.</text>
</comment>
<feature type="domain" description="RING-type" evidence="6">
    <location>
        <begin position="12"/>
        <end position="52"/>
    </location>
</feature>
<evidence type="ECO:0000259" key="6">
    <source>
        <dbReference type="PROSITE" id="PS50089"/>
    </source>
</evidence>